<dbReference type="OrthoDB" id="1916328at2759"/>
<name>A0A8J5HCV1_ZINOF</name>
<evidence type="ECO:0000313" key="2">
    <source>
        <dbReference type="EMBL" id="KAG6524423.1"/>
    </source>
</evidence>
<feature type="domain" description="Ferredoxin thioredoxin reductase alpha chain" evidence="1">
    <location>
        <begin position="71"/>
        <end position="144"/>
    </location>
</feature>
<dbReference type="Proteomes" id="UP000734854">
    <property type="component" value="Unassembled WGS sequence"/>
</dbReference>
<dbReference type="InterPro" id="IPR004207">
    <property type="entry name" value="Fd_thioredoxin_Rdtase_alpha"/>
</dbReference>
<dbReference type="AlphaFoldDB" id="A0A8J5HCV1"/>
<proteinExistence type="predicted"/>
<dbReference type="GO" id="GO:0015979">
    <property type="term" value="P:photosynthesis"/>
    <property type="evidence" value="ECO:0007669"/>
    <property type="project" value="InterPro"/>
</dbReference>
<dbReference type="PANTHER" id="PTHR46937:SF4">
    <property type="entry name" value="FERREDOXIN-THIOREDOXIN REDUCTASE SUBUNIT A1, CHLOROPLASTIC"/>
    <property type="match status" value="1"/>
</dbReference>
<comment type="caution">
    <text evidence="2">The sequence shown here is derived from an EMBL/GenBank/DDBJ whole genome shotgun (WGS) entry which is preliminary data.</text>
</comment>
<protein>
    <recommendedName>
        <fullName evidence="1">Ferredoxin thioredoxin reductase alpha chain domain-containing protein</fullName>
    </recommendedName>
</protein>
<organism evidence="2 3">
    <name type="scientific">Zingiber officinale</name>
    <name type="common">Ginger</name>
    <name type="synonym">Amomum zingiber</name>
    <dbReference type="NCBI Taxonomy" id="94328"/>
    <lineage>
        <taxon>Eukaryota</taxon>
        <taxon>Viridiplantae</taxon>
        <taxon>Streptophyta</taxon>
        <taxon>Embryophyta</taxon>
        <taxon>Tracheophyta</taxon>
        <taxon>Spermatophyta</taxon>
        <taxon>Magnoliopsida</taxon>
        <taxon>Liliopsida</taxon>
        <taxon>Zingiberales</taxon>
        <taxon>Zingiberaceae</taxon>
        <taxon>Zingiber</taxon>
    </lineage>
</organism>
<accession>A0A8J5HCV1</accession>
<sequence>MATPATTLPPSLVLCIPPSYAPIASLSPPARPVPVFNNRTARRFPCRVALSTDLSSSSEIEEEEQRAAAKIGKRVRVTAPLRVYHVQKAPDLDLNGLEGVIKQYVGVWKGRRISANLPFKVEFQIAVPEQPRPVKVVSHLKEEEFEYL</sequence>
<dbReference type="PANTHER" id="PTHR46937">
    <property type="entry name" value="FERREDOXIN-THIOREDOXIN REDUCTASE, VARIABLE CHAIN"/>
    <property type="match status" value="1"/>
</dbReference>
<dbReference type="EMBL" id="JACMSC010000004">
    <property type="protein sequence ID" value="KAG6524423.1"/>
    <property type="molecule type" value="Genomic_DNA"/>
</dbReference>
<keyword evidence="3" id="KW-1185">Reference proteome</keyword>
<dbReference type="Pfam" id="PF02941">
    <property type="entry name" value="FeThRed_A"/>
    <property type="match status" value="1"/>
</dbReference>
<evidence type="ECO:0000313" key="3">
    <source>
        <dbReference type="Proteomes" id="UP000734854"/>
    </source>
</evidence>
<reference evidence="2 3" key="1">
    <citation type="submission" date="2020-08" db="EMBL/GenBank/DDBJ databases">
        <title>Plant Genome Project.</title>
        <authorList>
            <person name="Zhang R.-G."/>
        </authorList>
    </citation>
    <scope>NUCLEOTIDE SEQUENCE [LARGE SCALE GENOMIC DNA]</scope>
    <source>
        <tissue evidence="2">Rhizome</tissue>
    </source>
</reference>
<gene>
    <name evidence="2" type="ORF">ZIOFF_014332</name>
</gene>
<dbReference type="InterPro" id="IPR044166">
    <property type="entry name" value="FTRV"/>
</dbReference>
<evidence type="ECO:0000259" key="1">
    <source>
        <dbReference type="Pfam" id="PF02941"/>
    </source>
</evidence>